<organism evidence="1 2">
    <name type="scientific">Phytophthora pseudosyringae</name>
    <dbReference type="NCBI Taxonomy" id="221518"/>
    <lineage>
        <taxon>Eukaryota</taxon>
        <taxon>Sar</taxon>
        <taxon>Stramenopiles</taxon>
        <taxon>Oomycota</taxon>
        <taxon>Peronosporomycetes</taxon>
        <taxon>Peronosporales</taxon>
        <taxon>Peronosporaceae</taxon>
        <taxon>Phytophthora</taxon>
    </lineage>
</organism>
<dbReference type="AlphaFoldDB" id="A0A8T1VXI4"/>
<name>A0A8T1VXI4_9STRA</name>
<proteinExistence type="predicted"/>
<accession>A0A8T1VXI4</accession>
<keyword evidence="2" id="KW-1185">Reference proteome</keyword>
<dbReference type="Proteomes" id="UP000694044">
    <property type="component" value="Unassembled WGS sequence"/>
</dbReference>
<dbReference type="EMBL" id="JAGDFM010000142">
    <property type="protein sequence ID" value="KAG7384663.1"/>
    <property type="molecule type" value="Genomic_DNA"/>
</dbReference>
<evidence type="ECO:0000313" key="1">
    <source>
        <dbReference type="EMBL" id="KAG7384663.1"/>
    </source>
</evidence>
<reference evidence="1" key="1">
    <citation type="submission" date="2021-02" db="EMBL/GenBank/DDBJ databases">
        <authorList>
            <person name="Palmer J.M."/>
        </authorList>
    </citation>
    <scope>NUCLEOTIDE SEQUENCE</scope>
    <source>
        <strain evidence="1">SCRP734</strain>
    </source>
</reference>
<sequence length="144" mass="16101">MFKSAVTVRDVQHQMYDQWRYGLVNNGMDTTDKPHKPLSASVLKGDSLLGILVGCILERENWIVKSDGRQHDLSTTSGMIIDGQQDDLPSISCIDSGDQLAHNHPAPWSGIVSIIAVVGVEERWKRYDQGWREEVALKSTANIR</sequence>
<evidence type="ECO:0000313" key="2">
    <source>
        <dbReference type="Proteomes" id="UP000694044"/>
    </source>
</evidence>
<gene>
    <name evidence="1" type="ORF">PHYPSEUDO_002410</name>
</gene>
<comment type="caution">
    <text evidence="1">The sequence shown here is derived from an EMBL/GenBank/DDBJ whole genome shotgun (WGS) entry which is preliminary data.</text>
</comment>
<protein>
    <submittedName>
        <fullName evidence="1">Uncharacterized protein</fullName>
    </submittedName>
</protein>